<feature type="transmembrane region" description="Helical" evidence="1">
    <location>
        <begin position="134"/>
        <end position="154"/>
    </location>
</feature>
<sequence>MIETIRYAEYEWFLWLNSFHSPFWDTVMYWVTYRLTWIPLYIYIIYYIFVVIRKNAWYKLIFVLISVGLADRVTSGLMKPYFQRFRPCHDPAIENLVHVVGGCGGQYGFASSHAANTFAFALAFTLISRRQTKWKYFLFLWAILVSYSRIYVGVHYPTDLMAGAIAGLLSTYVIYFSITQFNQSLLT</sequence>
<evidence type="ECO:0000313" key="3">
    <source>
        <dbReference type="EMBL" id="RYU94806.1"/>
    </source>
</evidence>
<keyword evidence="1" id="KW-1133">Transmembrane helix</keyword>
<dbReference type="PANTHER" id="PTHR14969">
    <property type="entry name" value="SPHINGOSINE-1-PHOSPHATE PHOSPHOHYDROLASE"/>
    <property type="match status" value="1"/>
</dbReference>
<accession>A0A4Q5LY37</accession>
<dbReference type="AlphaFoldDB" id="A0A4Q5LY37"/>
<dbReference type="CDD" id="cd03395">
    <property type="entry name" value="PAP2_like_4"/>
    <property type="match status" value="1"/>
</dbReference>
<evidence type="ECO:0000256" key="1">
    <source>
        <dbReference type="SAM" id="Phobius"/>
    </source>
</evidence>
<dbReference type="Pfam" id="PF01569">
    <property type="entry name" value="PAP2"/>
    <property type="match status" value="1"/>
</dbReference>
<protein>
    <submittedName>
        <fullName evidence="3">Phosphatase PAP2 family protein</fullName>
    </submittedName>
</protein>
<dbReference type="Gene3D" id="1.20.144.10">
    <property type="entry name" value="Phosphatidic acid phosphatase type 2/haloperoxidase"/>
    <property type="match status" value="2"/>
</dbReference>
<dbReference type="SUPFAM" id="SSF48317">
    <property type="entry name" value="Acid phosphatase/Vanadium-dependent haloperoxidase"/>
    <property type="match status" value="1"/>
</dbReference>
<feature type="transmembrane region" description="Helical" evidence="1">
    <location>
        <begin position="27"/>
        <end position="49"/>
    </location>
</feature>
<dbReference type="SMART" id="SM00014">
    <property type="entry name" value="acidPPc"/>
    <property type="match status" value="1"/>
</dbReference>
<keyword evidence="1" id="KW-0472">Membrane</keyword>
<dbReference type="InterPro" id="IPR036938">
    <property type="entry name" value="PAP2/HPO_sf"/>
</dbReference>
<reference evidence="3 4" key="1">
    <citation type="submission" date="2019-02" db="EMBL/GenBank/DDBJ databases">
        <title>Bacterial novel species Emticicia sp. 17J42-9 isolated from soil.</title>
        <authorList>
            <person name="Jung H.-Y."/>
        </authorList>
    </citation>
    <scope>NUCLEOTIDE SEQUENCE [LARGE SCALE GENOMIC DNA]</scope>
    <source>
        <strain evidence="3 4">17J42-9</strain>
    </source>
</reference>
<dbReference type="PANTHER" id="PTHR14969:SF13">
    <property type="entry name" value="AT30094P"/>
    <property type="match status" value="1"/>
</dbReference>
<keyword evidence="4" id="KW-1185">Reference proteome</keyword>
<dbReference type="InterPro" id="IPR000326">
    <property type="entry name" value="PAP2/HPO"/>
</dbReference>
<name>A0A4Q5LY37_9BACT</name>
<gene>
    <name evidence="3" type="ORF">EWM59_14950</name>
</gene>
<evidence type="ECO:0000259" key="2">
    <source>
        <dbReference type="SMART" id="SM00014"/>
    </source>
</evidence>
<keyword evidence="1" id="KW-0812">Transmembrane</keyword>
<evidence type="ECO:0000313" key="4">
    <source>
        <dbReference type="Proteomes" id="UP000293162"/>
    </source>
</evidence>
<organism evidence="3 4">
    <name type="scientific">Emticicia agri</name>
    <dbReference type="NCBI Taxonomy" id="2492393"/>
    <lineage>
        <taxon>Bacteria</taxon>
        <taxon>Pseudomonadati</taxon>
        <taxon>Bacteroidota</taxon>
        <taxon>Cytophagia</taxon>
        <taxon>Cytophagales</taxon>
        <taxon>Leadbetterellaceae</taxon>
        <taxon>Emticicia</taxon>
    </lineage>
</organism>
<feature type="domain" description="Phosphatidic acid phosphatase type 2/haloperoxidase" evidence="2">
    <location>
        <begin position="59"/>
        <end position="175"/>
    </location>
</feature>
<proteinExistence type="predicted"/>
<comment type="caution">
    <text evidence="3">The sequence shown here is derived from an EMBL/GenBank/DDBJ whole genome shotgun (WGS) entry which is preliminary data.</text>
</comment>
<dbReference type="OrthoDB" id="9789113at2"/>
<dbReference type="EMBL" id="SEWF01000021">
    <property type="protein sequence ID" value="RYU94806.1"/>
    <property type="molecule type" value="Genomic_DNA"/>
</dbReference>
<feature type="transmembrane region" description="Helical" evidence="1">
    <location>
        <begin position="160"/>
        <end position="178"/>
    </location>
</feature>
<dbReference type="Proteomes" id="UP000293162">
    <property type="component" value="Unassembled WGS sequence"/>
</dbReference>
<dbReference type="RefSeq" id="WP_130021945.1">
    <property type="nucleotide sequence ID" value="NZ_SEWF01000021.1"/>
</dbReference>